<evidence type="ECO:0000259" key="4">
    <source>
        <dbReference type="PROSITE" id="PS50102"/>
    </source>
</evidence>
<feature type="domain" description="RRM" evidence="4">
    <location>
        <begin position="1"/>
        <end position="75"/>
    </location>
</feature>
<dbReference type="InterPro" id="IPR035979">
    <property type="entry name" value="RBD_domain_sf"/>
</dbReference>
<keyword evidence="2 3" id="KW-0694">RNA-binding</keyword>
<dbReference type="InterPro" id="IPR012677">
    <property type="entry name" value="Nucleotide-bd_a/b_plait_sf"/>
</dbReference>
<sequence>MLTKRFNEQEVRNMFSQYGTIEECTVLRDANGQSKGCAFVTFSSRQCAINAIKKMHHSQTMEGCSSPVVVKFADTQKEKDAKRLQQNLWGMTSTPNSLAALSPQYLALLQQQINSTNTGATGGLGALAGSIPQISSLNNISVQQLLAASQGNLSSQQIFDSQNLGSLSSLSGLNLPNSANGSHETSLQGLLASMTAQNTVLAGLATSPGGFSSALTSSLTSSTSSATTGKQIEGPEGANLFIYHLPQEFTDQELAQAFWPFGKVISAKVFIDKQTNLSKCFGFVSYDNALDAQRAIQHMNGQQIGNKRLKVQLKRSKNDSKPY</sequence>
<dbReference type="Gene3D" id="3.30.70.330">
    <property type="match status" value="2"/>
</dbReference>
<name>A0A5N5TC70_9CRUS</name>
<proteinExistence type="predicted"/>
<feature type="domain" description="RRM" evidence="4">
    <location>
        <begin position="238"/>
        <end position="316"/>
    </location>
</feature>
<comment type="caution">
    <text evidence="5">The sequence shown here is derived from an EMBL/GenBank/DDBJ whole genome shotgun (WGS) entry which is preliminary data.</text>
</comment>
<dbReference type="Pfam" id="PF00076">
    <property type="entry name" value="RRM_1"/>
    <property type="match status" value="2"/>
</dbReference>
<dbReference type="PROSITE" id="PS50102">
    <property type="entry name" value="RRM"/>
    <property type="match status" value="2"/>
</dbReference>
<dbReference type="SUPFAM" id="SSF54928">
    <property type="entry name" value="RNA-binding domain, RBD"/>
    <property type="match status" value="1"/>
</dbReference>
<dbReference type="FunFam" id="3.30.70.330:FF:000322">
    <property type="entry name" value="CUGBP Elav-like family member 2"/>
    <property type="match status" value="1"/>
</dbReference>
<dbReference type="OrthoDB" id="410044at2759"/>
<dbReference type="GO" id="GO:0003723">
    <property type="term" value="F:RNA binding"/>
    <property type="evidence" value="ECO:0007669"/>
    <property type="project" value="UniProtKB-UniRule"/>
</dbReference>
<evidence type="ECO:0000313" key="6">
    <source>
        <dbReference type="Proteomes" id="UP000326759"/>
    </source>
</evidence>
<evidence type="ECO:0000256" key="3">
    <source>
        <dbReference type="PROSITE-ProRule" id="PRU00176"/>
    </source>
</evidence>
<evidence type="ECO:0000313" key="5">
    <source>
        <dbReference type="EMBL" id="KAB7504171.1"/>
    </source>
</evidence>
<reference evidence="5 6" key="1">
    <citation type="journal article" date="2019" name="PLoS Biol.">
        <title>Sex chromosomes control vertical transmission of feminizing Wolbachia symbionts in an isopod.</title>
        <authorList>
            <person name="Becking T."/>
            <person name="Chebbi M.A."/>
            <person name="Giraud I."/>
            <person name="Moumen B."/>
            <person name="Laverre T."/>
            <person name="Caubet Y."/>
            <person name="Peccoud J."/>
            <person name="Gilbert C."/>
            <person name="Cordaux R."/>
        </authorList>
    </citation>
    <scope>NUCLEOTIDE SEQUENCE [LARGE SCALE GENOMIC DNA]</scope>
    <source>
        <strain evidence="5">ANa2</strain>
        <tissue evidence="5">Whole body excluding digestive tract and cuticle</tissue>
    </source>
</reference>
<dbReference type="EMBL" id="SEYY01003625">
    <property type="protein sequence ID" value="KAB7504171.1"/>
    <property type="molecule type" value="Genomic_DNA"/>
</dbReference>
<keyword evidence="6" id="KW-1185">Reference proteome</keyword>
<dbReference type="PANTHER" id="PTHR24012">
    <property type="entry name" value="RNA BINDING PROTEIN"/>
    <property type="match status" value="1"/>
</dbReference>
<dbReference type="SMART" id="SM00360">
    <property type="entry name" value="RRM"/>
    <property type="match status" value="2"/>
</dbReference>
<dbReference type="AlphaFoldDB" id="A0A5N5TC70"/>
<accession>A0A5N5TC70</accession>
<keyword evidence="1" id="KW-0677">Repeat</keyword>
<gene>
    <name evidence="5" type="primary">Celf2</name>
    <name evidence="5" type="ORF">Anas_07708</name>
</gene>
<dbReference type="FunFam" id="3.30.70.330:FF:000016">
    <property type="entry name" value="CUGBP Elav-like family member 1 isoform 2"/>
    <property type="match status" value="1"/>
</dbReference>
<evidence type="ECO:0000256" key="2">
    <source>
        <dbReference type="ARBA" id="ARBA00022884"/>
    </source>
</evidence>
<dbReference type="InterPro" id="IPR000504">
    <property type="entry name" value="RRM_dom"/>
</dbReference>
<dbReference type="Proteomes" id="UP000326759">
    <property type="component" value="Unassembled WGS sequence"/>
</dbReference>
<protein>
    <submittedName>
        <fullName evidence="5">CUGBP Elav-like family member 2</fullName>
    </submittedName>
</protein>
<organism evidence="5 6">
    <name type="scientific">Armadillidium nasatum</name>
    <dbReference type="NCBI Taxonomy" id="96803"/>
    <lineage>
        <taxon>Eukaryota</taxon>
        <taxon>Metazoa</taxon>
        <taxon>Ecdysozoa</taxon>
        <taxon>Arthropoda</taxon>
        <taxon>Crustacea</taxon>
        <taxon>Multicrustacea</taxon>
        <taxon>Malacostraca</taxon>
        <taxon>Eumalacostraca</taxon>
        <taxon>Peracarida</taxon>
        <taxon>Isopoda</taxon>
        <taxon>Oniscidea</taxon>
        <taxon>Crinocheta</taxon>
        <taxon>Armadillidiidae</taxon>
        <taxon>Armadillidium</taxon>
    </lineage>
</organism>
<evidence type="ECO:0000256" key="1">
    <source>
        <dbReference type="ARBA" id="ARBA00022737"/>
    </source>
</evidence>